<dbReference type="RefSeq" id="WP_107561465.1">
    <property type="nucleotide sequence ID" value="NZ_NVQC01000013.1"/>
</dbReference>
<feature type="domain" description="Putative restriction endonuclease" evidence="1">
    <location>
        <begin position="22"/>
        <end position="181"/>
    </location>
</feature>
<dbReference type="InterPro" id="IPR012296">
    <property type="entry name" value="Nuclease_put_TT1808"/>
</dbReference>
<protein>
    <recommendedName>
        <fullName evidence="1">Putative restriction endonuclease domain-containing protein</fullName>
    </recommendedName>
</protein>
<dbReference type="Proteomes" id="UP000241436">
    <property type="component" value="Unassembled WGS sequence"/>
</dbReference>
<proteinExistence type="predicted"/>
<dbReference type="InterPro" id="IPR008538">
    <property type="entry name" value="Uma2"/>
</dbReference>
<dbReference type="SUPFAM" id="SSF52980">
    <property type="entry name" value="Restriction endonuclease-like"/>
    <property type="match status" value="1"/>
</dbReference>
<dbReference type="Pfam" id="PF05685">
    <property type="entry name" value="Uma2"/>
    <property type="match status" value="1"/>
</dbReference>
<dbReference type="CDD" id="cd06260">
    <property type="entry name" value="DUF820-like"/>
    <property type="match status" value="1"/>
</dbReference>
<name>A0A2T4U044_9BACT</name>
<reference evidence="2 3" key="1">
    <citation type="submission" date="2017-09" db="EMBL/GenBank/DDBJ databases">
        <title>Bloom of a denitrifying methanotroph, Candidatus Methylomirabilis limnetica, in a deep stratified lake.</title>
        <authorList>
            <person name="Graf J.S."/>
            <person name="Marchant H.K."/>
            <person name="Tienken D."/>
            <person name="Hach P.F."/>
            <person name="Brand A."/>
            <person name="Schubert C.J."/>
            <person name="Kuypers M.M."/>
            <person name="Milucka J."/>
        </authorList>
    </citation>
    <scope>NUCLEOTIDE SEQUENCE [LARGE SCALE GENOMIC DNA]</scope>
    <source>
        <strain evidence="2 3">Zug</strain>
    </source>
</reference>
<dbReference type="PANTHER" id="PTHR34107:SF4">
    <property type="entry name" value="SLL1222 PROTEIN"/>
    <property type="match status" value="1"/>
</dbReference>
<evidence type="ECO:0000313" key="3">
    <source>
        <dbReference type="Proteomes" id="UP000241436"/>
    </source>
</evidence>
<sequence>MATKALQGKRVWTYNELLAEKTETNQPTELWEGDLVMTPSPVAQHQRISFRVARLLAQFVSIPQLGEVLLAPLDVVLTPRRVVQPDIVYVSHARQEIIQDQIRGAPDLIVEVVSPGTWRRDHVEKKALYEQCGVGEYWIVDWEGGTIEVFALEQGSYRLIGRFGHGERARSSVLVGFEIQVDEVLA</sequence>
<dbReference type="Gene3D" id="3.90.1570.10">
    <property type="entry name" value="tt1808, chain A"/>
    <property type="match status" value="1"/>
</dbReference>
<organism evidence="2 3">
    <name type="scientific">Candidatus Methylomirabilis limnetica</name>
    <dbReference type="NCBI Taxonomy" id="2033718"/>
    <lineage>
        <taxon>Bacteria</taxon>
        <taxon>Candidatus Methylomirabilota</taxon>
        <taxon>Candidatus Methylomirabilia</taxon>
        <taxon>Candidatus Methylomirabilales</taxon>
        <taxon>Candidatus Methylomirabilaceae</taxon>
        <taxon>Candidatus Methylomirabilis</taxon>
    </lineage>
</organism>
<dbReference type="AlphaFoldDB" id="A0A2T4U044"/>
<evidence type="ECO:0000313" key="2">
    <source>
        <dbReference type="EMBL" id="PTL36711.1"/>
    </source>
</evidence>
<dbReference type="EMBL" id="NVQC01000013">
    <property type="protein sequence ID" value="PTL36711.1"/>
    <property type="molecule type" value="Genomic_DNA"/>
</dbReference>
<accession>A0A2T4U044</accession>
<reference evidence="3" key="2">
    <citation type="journal article" date="2018" name="Environ. Microbiol.">
        <title>Bloom of a denitrifying methanotroph, 'Candidatus Methylomirabilis limnetica', in a deep stratified lake.</title>
        <authorList>
            <person name="Graf J.S."/>
            <person name="Mayr M.J."/>
            <person name="Marchant H.K."/>
            <person name="Tienken D."/>
            <person name="Hach P.F."/>
            <person name="Brand A."/>
            <person name="Schubert C.J."/>
            <person name="Kuypers M.M."/>
            <person name="Milucka J."/>
        </authorList>
    </citation>
    <scope>NUCLEOTIDE SEQUENCE [LARGE SCALE GENOMIC DNA]</scope>
    <source>
        <strain evidence="3">Zug</strain>
    </source>
</reference>
<dbReference type="PANTHER" id="PTHR34107">
    <property type="entry name" value="SLL0198 PROTEIN-RELATED"/>
    <property type="match status" value="1"/>
</dbReference>
<evidence type="ECO:0000259" key="1">
    <source>
        <dbReference type="Pfam" id="PF05685"/>
    </source>
</evidence>
<keyword evidence="3" id="KW-1185">Reference proteome</keyword>
<dbReference type="OrthoDB" id="9793127at2"/>
<gene>
    <name evidence="2" type="ORF">CLG94_03300</name>
</gene>
<dbReference type="InterPro" id="IPR011335">
    <property type="entry name" value="Restrct_endonuc-II-like"/>
</dbReference>
<comment type="caution">
    <text evidence="2">The sequence shown here is derived from an EMBL/GenBank/DDBJ whole genome shotgun (WGS) entry which is preliminary data.</text>
</comment>